<dbReference type="AlphaFoldDB" id="A0AA86M6X7"/>
<organism evidence="1 2">
    <name type="scientific">Enterobacter kobei</name>
    <dbReference type="NCBI Taxonomy" id="208224"/>
    <lineage>
        <taxon>Bacteria</taxon>
        <taxon>Pseudomonadati</taxon>
        <taxon>Pseudomonadota</taxon>
        <taxon>Gammaproteobacteria</taxon>
        <taxon>Enterobacterales</taxon>
        <taxon>Enterobacteriaceae</taxon>
        <taxon>Enterobacter</taxon>
        <taxon>Enterobacter cloacae complex</taxon>
    </lineage>
</organism>
<gene>
    <name evidence="1" type="ORF">ENKO_41050</name>
</gene>
<evidence type="ECO:0000313" key="2">
    <source>
        <dbReference type="Proteomes" id="UP000682928"/>
    </source>
</evidence>
<name>A0AA86M6X7_9ENTR</name>
<accession>A0AA86M6X7</accession>
<reference evidence="1" key="1">
    <citation type="submission" date="2021-04" db="EMBL/GenBank/DDBJ databases">
        <title>Difference and commonality of drug resistance evolution in various bacteria. and drug sensitivity profiles.</title>
        <authorList>
            <person name="Maeda T."/>
            <person name="Shibai A."/>
            <person name="Kawada K."/>
            <person name="Kotani H."/>
            <person name="Tarusawa Y."/>
            <person name="Tanabe K."/>
            <person name="Furusawa C."/>
        </authorList>
    </citation>
    <scope>NUCLEOTIDE SEQUENCE</scope>
    <source>
        <strain evidence="1">JCM 8580</strain>
    </source>
</reference>
<sequence length="58" mass="6385">MAVFLRKQKGNSLPLTITKRDPCRIENGMKCSENGMKCLAAGMNGSGKMTLSQKWHVS</sequence>
<dbReference type="Proteomes" id="UP000682928">
    <property type="component" value="Chromosome"/>
</dbReference>
<proteinExistence type="predicted"/>
<dbReference type="RefSeq" id="WP_165304121.1">
    <property type="nucleotide sequence ID" value="NZ_AP024590.1"/>
</dbReference>
<dbReference type="EMBL" id="AP024590">
    <property type="protein sequence ID" value="BCU57511.1"/>
    <property type="molecule type" value="Genomic_DNA"/>
</dbReference>
<protein>
    <submittedName>
        <fullName evidence="1">Uncharacterized protein</fullName>
    </submittedName>
</protein>
<evidence type="ECO:0000313" key="1">
    <source>
        <dbReference type="EMBL" id="BCU57511.1"/>
    </source>
</evidence>